<keyword evidence="3" id="KW-1185">Reference proteome</keyword>
<dbReference type="PANTHER" id="PTHR13621">
    <property type="entry name" value="PROLINE-RICH PROTEIN PRCC"/>
    <property type="match status" value="1"/>
</dbReference>
<dbReference type="Proteomes" id="UP001159405">
    <property type="component" value="Unassembled WGS sequence"/>
</dbReference>
<reference evidence="2 3" key="1">
    <citation type="submission" date="2022-05" db="EMBL/GenBank/DDBJ databases">
        <authorList>
            <consortium name="Genoscope - CEA"/>
            <person name="William W."/>
        </authorList>
    </citation>
    <scope>NUCLEOTIDE SEQUENCE [LARGE SCALE GENOMIC DNA]</scope>
</reference>
<feature type="compositionally biased region" description="Polar residues" evidence="1">
    <location>
        <begin position="313"/>
        <end position="325"/>
    </location>
</feature>
<evidence type="ECO:0008006" key="4">
    <source>
        <dbReference type="Google" id="ProtNLM"/>
    </source>
</evidence>
<evidence type="ECO:0000313" key="3">
    <source>
        <dbReference type="Proteomes" id="UP001159405"/>
    </source>
</evidence>
<organism evidence="2 3">
    <name type="scientific">Porites lobata</name>
    <dbReference type="NCBI Taxonomy" id="104759"/>
    <lineage>
        <taxon>Eukaryota</taxon>
        <taxon>Metazoa</taxon>
        <taxon>Cnidaria</taxon>
        <taxon>Anthozoa</taxon>
        <taxon>Hexacorallia</taxon>
        <taxon>Scleractinia</taxon>
        <taxon>Fungiina</taxon>
        <taxon>Poritidae</taxon>
        <taxon>Porites</taxon>
    </lineage>
</organism>
<evidence type="ECO:0000256" key="1">
    <source>
        <dbReference type="SAM" id="MobiDB-lite"/>
    </source>
</evidence>
<name>A0ABN8NMB4_9CNID</name>
<feature type="compositionally biased region" description="Basic and acidic residues" evidence="1">
    <location>
        <begin position="93"/>
        <end position="107"/>
    </location>
</feature>
<dbReference type="PANTHER" id="PTHR13621:SF2">
    <property type="entry name" value="PROLINE-RICH PROTEIN PRCC"/>
    <property type="match status" value="1"/>
</dbReference>
<gene>
    <name evidence="2" type="ORF">PLOB_00018735</name>
</gene>
<feature type="region of interest" description="Disordered" evidence="1">
    <location>
        <begin position="167"/>
        <end position="257"/>
    </location>
</feature>
<feature type="compositionally biased region" description="Low complexity" evidence="1">
    <location>
        <begin position="71"/>
        <end position="90"/>
    </location>
</feature>
<accession>A0ABN8NMB4</accession>
<dbReference type="InterPro" id="IPR018800">
    <property type="entry name" value="PRCC"/>
</dbReference>
<comment type="caution">
    <text evidence="2">The sequence shown here is derived from an EMBL/GenBank/DDBJ whole genome shotgun (WGS) entry which is preliminary data.</text>
</comment>
<evidence type="ECO:0000313" key="2">
    <source>
        <dbReference type="EMBL" id="CAH3109602.1"/>
    </source>
</evidence>
<feature type="region of interest" description="Disordered" evidence="1">
    <location>
        <begin position="300"/>
        <end position="325"/>
    </location>
</feature>
<sequence length="552" mass="61528">MSLVAYGSSGEESDSSDSEEVQSSRVSKEPMITNNDGQEDGEKLTSTGEGREEENKTGLVLPSPKQRNETSNSVKSKGSFSLSSFLPKPKNISNREKESTDTSDEKPSISSSAMMDDEEEILEIEEDYEPIVKRTKKIQSSQIEDKPKSVGSLFSLLPSPWQAENSWLKTANPKVKAKSKQATSEERGSKQHVKIAIPIAPKTDSDDEDDSPAAKKIIPSKEGSGLKSLLPKPKHSITMKADNPNKPSVKLTSRPLIPHTLTKKAKAAEKMPQKTAKVLNQAEGAISDDEDEPVSFFTFSDKTESLTDEKAETIQSQDAKSNSGLKVNEPVQEISNHAVTSFLRGKVPSTSPTFQGAAGLTESKQQVVEVPSAQVDFGSEESFSSGELETKTYYYEQQPAQNQQYPGYSANDYQYYSYNTGNYGQESEAYTYTYPTGTPAQEQTQLQETNNIDLEKLHKLKGKRNRHEEINIVDVNADDQIGNSAEMVAKYGTEEVAHRPSRKKKDMPTAQQRRKHQITYLAYQAKEREFELRQQWSANRQTRRQTQSKYGF</sequence>
<feature type="compositionally biased region" description="Acidic residues" evidence="1">
    <location>
        <begin position="115"/>
        <end position="129"/>
    </location>
</feature>
<feature type="compositionally biased region" description="Basic and acidic residues" evidence="1">
    <location>
        <begin position="301"/>
        <end position="312"/>
    </location>
</feature>
<dbReference type="Pfam" id="PF10253">
    <property type="entry name" value="PRCC"/>
    <property type="match status" value="1"/>
</dbReference>
<proteinExistence type="predicted"/>
<feature type="compositionally biased region" description="Acidic residues" evidence="1">
    <location>
        <begin position="11"/>
        <end position="20"/>
    </location>
</feature>
<feature type="region of interest" description="Disordered" evidence="1">
    <location>
        <begin position="1"/>
        <end position="130"/>
    </location>
</feature>
<dbReference type="EMBL" id="CALNXK010000022">
    <property type="protein sequence ID" value="CAH3109602.1"/>
    <property type="molecule type" value="Genomic_DNA"/>
</dbReference>
<protein>
    <recommendedName>
        <fullName evidence="4">Proline-rich protein PRCC</fullName>
    </recommendedName>
</protein>
<feature type="region of interest" description="Disordered" evidence="1">
    <location>
        <begin position="494"/>
        <end position="516"/>
    </location>
</feature>